<accession>A0AAV6TFU3</accession>
<name>A0AAV6TFU3_9ARAC</name>
<proteinExistence type="predicted"/>
<comment type="caution">
    <text evidence="1">The sequence shown here is derived from an EMBL/GenBank/DDBJ whole genome shotgun (WGS) entry which is preliminary data.</text>
</comment>
<dbReference type="EMBL" id="JAFNEN010005467">
    <property type="protein sequence ID" value="KAG8170436.1"/>
    <property type="molecule type" value="Genomic_DNA"/>
</dbReference>
<protein>
    <submittedName>
        <fullName evidence="1">Uncharacterized protein</fullName>
    </submittedName>
</protein>
<feature type="non-terminal residue" evidence="1">
    <location>
        <position position="1"/>
    </location>
</feature>
<reference evidence="1 2" key="1">
    <citation type="journal article" date="2022" name="Nat. Ecol. Evol.">
        <title>A masculinizing supergene underlies an exaggerated male reproductive morph in a spider.</title>
        <authorList>
            <person name="Hendrickx F."/>
            <person name="De Corte Z."/>
            <person name="Sonet G."/>
            <person name="Van Belleghem S.M."/>
            <person name="Kostlbacher S."/>
            <person name="Vangestel C."/>
        </authorList>
    </citation>
    <scope>NUCLEOTIDE SEQUENCE [LARGE SCALE GENOMIC DNA]</scope>
    <source>
        <strain evidence="1">W744_W776</strain>
    </source>
</reference>
<organism evidence="1 2">
    <name type="scientific">Oedothorax gibbosus</name>
    <dbReference type="NCBI Taxonomy" id="931172"/>
    <lineage>
        <taxon>Eukaryota</taxon>
        <taxon>Metazoa</taxon>
        <taxon>Ecdysozoa</taxon>
        <taxon>Arthropoda</taxon>
        <taxon>Chelicerata</taxon>
        <taxon>Arachnida</taxon>
        <taxon>Araneae</taxon>
        <taxon>Araneomorphae</taxon>
        <taxon>Entelegynae</taxon>
        <taxon>Araneoidea</taxon>
        <taxon>Linyphiidae</taxon>
        <taxon>Erigoninae</taxon>
        <taxon>Oedothorax</taxon>
    </lineage>
</organism>
<dbReference type="AlphaFoldDB" id="A0AAV6TFU3"/>
<dbReference type="Proteomes" id="UP000827092">
    <property type="component" value="Unassembled WGS sequence"/>
</dbReference>
<keyword evidence="2" id="KW-1185">Reference proteome</keyword>
<evidence type="ECO:0000313" key="1">
    <source>
        <dbReference type="EMBL" id="KAG8170436.1"/>
    </source>
</evidence>
<gene>
    <name evidence="1" type="ORF">JTE90_011400</name>
</gene>
<evidence type="ECO:0000313" key="2">
    <source>
        <dbReference type="Proteomes" id="UP000827092"/>
    </source>
</evidence>
<sequence length="44" mass="4968">KPVTTVFGYMPLVRSSTRLDPVLFKDPVSNLRKKYRKMEVVGGG</sequence>